<sequence>MACPSSLLSSFFRPSDSPYRRQNEQYLFKFFVEVAGASVARSNISAYYWLGAFPQIAYETQSVRDCLLAVAAAFHQASGSIFVDHAQPGVSTLVYEGRAMRSLSRGSPSTYEVLNTSMAFWVTSMVIGNWGASLQHLYYCLKIISGLKDPSGYDKMQLQYQGALAKIGLAYFRITRGPCQKHGPGDFLACDAECFEPEEKPFEHRVADALHHMKAAFPSFELCLDLLRNRMEPHTYQAELEAMLEKEIRELKFLIAAWSDTVRVHVLQHVWEEALLQTPYTASPFESVLADLIRFIVNDQYSTGLVFQELELRTRVTIPHIVASTARGNGLIVKDSLVLMLYGGYSEGLLKVRGKFEGEHIKRLMEHMK</sequence>
<organism evidence="1 2">
    <name type="scientific">Cyphellophora europaea (strain CBS 101466)</name>
    <name type="common">Phialophora europaea</name>
    <dbReference type="NCBI Taxonomy" id="1220924"/>
    <lineage>
        <taxon>Eukaryota</taxon>
        <taxon>Fungi</taxon>
        <taxon>Dikarya</taxon>
        <taxon>Ascomycota</taxon>
        <taxon>Pezizomycotina</taxon>
        <taxon>Eurotiomycetes</taxon>
        <taxon>Chaetothyriomycetidae</taxon>
        <taxon>Chaetothyriales</taxon>
        <taxon>Cyphellophoraceae</taxon>
        <taxon>Cyphellophora</taxon>
    </lineage>
</organism>
<accession>W2SEB7</accession>
<dbReference type="InParanoid" id="W2SEB7"/>
<reference evidence="1 2" key="1">
    <citation type="submission" date="2013-03" db="EMBL/GenBank/DDBJ databases">
        <title>The Genome Sequence of Phialophora europaea CBS 101466.</title>
        <authorList>
            <consortium name="The Broad Institute Genomics Platform"/>
            <person name="Cuomo C."/>
            <person name="de Hoog S."/>
            <person name="Gorbushina A."/>
            <person name="Walker B."/>
            <person name="Young S.K."/>
            <person name="Zeng Q."/>
            <person name="Gargeya S."/>
            <person name="Fitzgerald M."/>
            <person name="Haas B."/>
            <person name="Abouelleil A."/>
            <person name="Allen A.W."/>
            <person name="Alvarado L."/>
            <person name="Arachchi H.M."/>
            <person name="Berlin A.M."/>
            <person name="Chapman S.B."/>
            <person name="Gainer-Dewar J."/>
            <person name="Goldberg J."/>
            <person name="Griggs A."/>
            <person name="Gujja S."/>
            <person name="Hansen M."/>
            <person name="Howarth C."/>
            <person name="Imamovic A."/>
            <person name="Ireland A."/>
            <person name="Larimer J."/>
            <person name="McCowan C."/>
            <person name="Murphy C."/>
            <person name="Pearson M."/>
            <person name="Poon T.W."/>
            <person name="Priest M."/>
            <person name="Roberts A."/>
            <person name="Saif S."/>
            <person name="Shea T."/>
            <person name="Sisk P."/>
            <person name="Sykes S."/>
            <person name="Wortman J."/>
            <person name="Nusbaum C."/>
            <person name="Birren B."/>
        </authorList>
    </citation>
    <scope>NUCLEOTIDE SEQUENCE [LARGE SCALE GENOMIC DNA]</scope>
    <source>
        <strain evidence="1 2">CBS 101466</strain>
    </source>
</reference>
<name>W2SEB7_CYPE1</name>
<evidence type="ECO:0000313" key="2">
    <source>
        <dbReference type="Proteomes" id="UP000030752"/>
    </source>
</evidence>
<protein>
    <submittedName>
        <fullName evidence="1">Uncharacterized protein</fullName>
    </submittedName>
</protein>
<keyword evidence="2" id="KW-1185">Reference proteome</keyword>
<dbReference type="HOGENOM" id="CLU_750093_0_0_1"/>
<dbReference type="GeneID" id="19968566"/>
<proteinExistence type="predicted"/>
<dbReference type="AlphaFoldDB" id="W2SEB7"/>
<dbReference type="VEuPathDB" id="FungiDB:HMPREF1541_01227"/>
<dbReference type="Proteomes" id="UP000030752">
    <property type="component" value="Unassembled WGS sequence"/>
</dbReference>
<gene>
    <name evidence="1" type="ORF">HMPREF1541_01227</name>
</gene>
<evidence type="ECO:0000313" key="1">
    <source>
        <dbReference type="EMBL" id="ETN47037.1"/>
    </source>
</evidence>
<dbReference type="RefSeq" id="XP_008711749.1">
    <property type="nucleotide sequence ID" value="XM_008713527.1"/>
</dbReference>
<dbReference type="EMBL" id="KB822711">
    <property type="protein sequence ID" value="ETN47037.1"/>
    <property type="molecule type" value="Genomic_DNA"/>
</dbReference>
<dbReference type="OrthoDB" id="10384942at2759"/>